<dbReference type="InterPro" id="IPR008173">
    <property type="entry name" value="Adenylyl_cyclase_CyaB"/>
</dbReference>
<dbReference type="Pfam" id="PF01928">
    <property type="entry name" value="CYTH"/>
    <property type="match status" value="1"/>
</dbReference>
<dbReference type="Gene3D" id="2.40.320.10">
    <property type="entry name" value="Hypothetical Protein Pfu-838710-001"/>
    <property type="match status" value="1"/>
</dbReference>
<keyword evidence="3" id="KW-1185">Reference proteome</keyword>
<dbReference type="CDD" id="cd07890">
    <property type="entry name" value="CYTH-like_AC_IV-like"/>
    <property type="match status" value="1"/>
</dbReference>
<protein>
    <recommendedName>
        <fullName evidence="1">CYTH domain-containing protein</fullName>
    </recommendedName>
</protein>
<dbReference type="AlphaFoldDB" id="A0A8C3H8J1"/>
<dbReference type="InterPro" id="IPR023577">
    <property type="entry name" value="CYTH_domain"/>
</dbReference>
<dbReference type="PANTHER" id="PTHR21028">
    <property type="entry name" value="SI:CH211-156B7.4"/>
    <property type="match status" value="1"/>
</dbReference>
<accession>A0A8C3H8J1</accession>
<dbReference type="Ensembl" id="ENSCPBT00000009549.1">
    <property type="protein sequence ID" value="ENSCPBP00000007928.1"/>
    <property type="gene ID" value="ENSCPBG00000006233.1"/>
</dbReference>
<reference evidence="2" key="1">
    <citation type="submission" date="2025-08" db="UniProtKB">
        <authorList>
            <consortium name="Ensembl"/>
        </authorList>
    </citation>
    <scope>IDENTIFICATION</scope>
</reference>
<dbReference type="SUPFAM" id="SSF55154">
    <property type="entry name" value="CYTH-like phosphatases"/>
    <property type="match status" value="1"/>
</dbReference>
<evidence type="ECO:0000259" key="1">
    <source>
        <dbReference type="Pfam" id="PF01928"/>
    </source>
</evidence>
<name>A0A8C3H8J1_CHRPI</name>
<evidence type="ECO:0000313" key="3">
    <source>
        <dbReference type="Proteomes" id="UP000694380"/>
    </source>
</evidence>
<dbReference type="PANTHER" id="PTHR21028:SF2">
    <property type="entry name" value="CYTH DOMAIN-CONTAINING PROTEIN"/>
    <property type="match status" value="1"/>
</dbReference>
<dbReference type="InterPro" id="IPR033469">
    <property type="entry name" value="CYTH-like_dom_sf"/>
</dbReference>
<evidence type="ECO:0000313" key="2">
    <source>
        <dbReference type="Ensembl" id="ENSCPBP00000007928.1"/>
    </source>
</evidence>
<organism evidence="2 3">
    <name type="scientific">Chrysemys picta bellii</name>
    <name type="common">Western painted turtle</name>
    <name type="synonym">Emys bellii</name>
    <dbReference type="NCBI Taxonomy" id="8478"/>
    <lineage>
        <taxon>Eukaryota</taxon>
        <taxon>Metazoa</taxon>
        <taxon>Chordata</taxon>
        <taxon>Craniata</taxon>
        <taxon>Vertebrata</taxon>
        <taxon>Euteleostomi</taxon>
        <taxon>Archelosauria</taxon>
        <taxon>Testudinata</taxon>
        <taxon>Testudines</taxon>
        <taxon>Cryptodira</taxon>
        <taxon>Durocryptodira</taxon>
        <taxon>Testudinoidea</taxon>
        <taxon>Emydidae</taxon>
        <taxon>Chrysemys</taxon>
    </lineage>
</organism>
<reference evidence="2" key="2">
    <citation type="submission" date="2025-09" db="UniProtKB">
        <authorList>
            <consortium name="Ensembl"/>
        </authorList>
    </citation>
    <scope>IDENTIFICATION</scope>
</reference>
<feature type="domain" description="CYTH" evidence="1">
    <location>
        <begin position="44"/>
        <end position="116"/>
    </location>
</feature>
<proteinExistence type="predicted"/>
<sequence length="127" mass="13673">MSPSASSPSTSLRCPENCSRSVGQAWCWTDPPAGPLGPVAVLSQALGVQGVVKKERRLYVVGQTRVHLDRVEGLGDFLELEVVLSEQQSPEDGERVARRLMEELEVQEEDLVAGAYLDLLLAGGSPT</sequence>
<dbReference type="GO" id="GO:0016462">
    <property type="term" value="F:pyrophosphatase activity"/>
    <property type="evidence" value="ECO:0007669"/>
    <property type="project" value="UniProtKB-ARBA"/>
</dbReference>
<dbReference type="Proteomes" id="UP000694380">
    <property type="component" value="Unplaced"/>
</dbReference>
<dbReference type="GeneTree" id="ENSGT00390000003014"/>